<name>A0A8J6NXV2_9BACT</name>
<gene>
    <name evidence="1" type="ORF">H8E23_11115</name>
</gene>
<accession>A0A8J6NXV2</accession>
<organism evidence="1 2">
    <name type="scientific">Candidatus Desulfatibia profunda</name>
    <dbReference type="NCBI Taxonomy" id="2841695"/>
    <lineage>
        <taxon>Bacteria</taxon>
        <taxon>Pseudomonadati</taxon>
        <taxon>Thermodesulfobacteriota</taxon>
        <taxon>Desulfobacteria</taxon>
        <taxon>Desulfobacterales</taxon>
        <taxon>Desulfobacterales incertae sedis</taxon>
        <taxon>Candidatus Desulfatibia</taxon>
    </lineage>
</organism>
<protein>
    <submittedName>
        <fullName evidence="1">Uncharacterized protein</fullName>
    </submittedName>
</protein>
<evidence type="ECO:0000313" key="2">
    <source>
        <dbReference type="Proteomes" id="UP000603434"/>
    </source>
</evidence>
<sequence length="118" mass="13037">MNVPAAIIAFSQSEKIKSGLIWITQALELLSGLSTTEQQGAEKVIKTIIDMISQEIHVARNLTKDDSLNDIEKHMDMALVMINSQMTPESGYHLIQALTRVTSLGQRSMSVLKEKGLL</sequence>
<dbReference type="AlphaFoldDB" id="A0A8J6NXV2"/>
<evidence type="ECO:0000313" key="1">
    <source>
        <dbReference type="EMBL" id="MBC8361938.1"/>
    </source>
</evidence>
<dbReference type="EMBL" id="JACNJH010000160">
    <property type="protein sequence ID" value="MBC8361938.1"/>
    <property type="molecule type" value="Genomic_DNA"/>
</dbReference>
<dbReference type="Proteomes" id="UP000603434">
    <property type="component" value="Unassembled WGS sequence"/>
</dbReference>
<comment type="caution">
    <text evidence="1">The sequence shown here is derived from an EMBL/GenBank/DDBJ whole genome shotgun (WGS) entry which is preliminary data.</text>
</comment>
<proteinExistence type="predicted"/>
<reference evidence="1 2" key="1">
    <citation type="submission" date="2020-08" db="EMBL/GenBank/DDBJ databases">
        <title>Bridging the membrane lipid divide: bacteria of the FCB group superphylum have the potential to synthesize archaeal ether lipids.</title>
        <authorList>
            <person name="Villanueva L."/>
            <person name="Von Meijenfeldt F.A.B."/>
            <person name="Westbye A.B."/>
            <person name="Yadav S."/>
            <person name="Hopmans E.C."/>
            <person name="Dutilh B.E."/>
            <person name="Sinninghe Damste J.S."/>
        </authorList>
    </citation>
    <scope>NUCLEOTIDE SEQUENCE [LARGE SCALE GENOMIC DNA]</scope>
    <source>
        <strain evidence="1">NIOZ-UU30</strain>
    </source>
</reference>